<evidence type="ECO:0000259" key="2">
    <source>
        <dbReference type="Pfam" id="PF13648"/>
    </source>
</evidence>
<reference evidence="3 4" key="1">
    <citation type="submission" date="2015-04" db="EMBL/GenBank/DDBJ databases">
        <title>Whole genome shotgun sequence of Flavihumibacter petaseus NBRC 106054.</title>
        <authorList>
            <person name="Miyazawa S."/>
            <person name="Hosoyama A."/>
            <person name="Hashimoto M."/>
            <person name="Noguchi M."/>
            <person name="Tsuchikane K."/>
            <person name="Ohji S."/>
            <person name="Yamazoe A."/>
            <person name="Ichikawa N."/>
            <person name="Kimura A."/>
            <person name="Fujita N."/>
        </authorList>
    </citation>
    <scope>NUCLEOTIDE SEQUENCE [LARGE SCALE GENOMIC DNA]</scope>
    <source>
        <strain evidence="3 4">NBRC 106054</strain>
    </source>
</reference>
<proteinExistence type="predicted"/>
<gene>
    <name evidence="3" type="ORF">FPE01S_01_07310</name>
</gene>
<feature type="domain" description="Lipocalin-like" evidence="2">
    <location>
        <begin position="43"/>
        <end position="135"/>
    </location>
</feature>
<dbReference type="InterPro" id="IPR024311">
    <property type="entry name" value="Lipocalin-like"/>
</dbReference>
<feature type="chain" id="PRO_5002429503" description="Lipocalin-like domain-containing protein" evidence="1">
    <location>
        <begin position="23"/>
        <end position="156"/>
    </location>
</feature>
<organism evidence="3 4">
    <name type="scientific">Flavihumibacter petaseus NBRC 106054</name>
    <dbReference type="NCBI Taxonomy" id="1220578"/>
    <lineage>
        <taxon>Bacteria</taxon>
        <taxon>Pseudomonadati</taxon>
        <taxon>Bacteroidota</taxon>
        <taxon>Chitinophagia</taxon>
        <taxon>Chitinophagales</taxon>
        <taxon>Chitinophagaceae</taxon>
        <taxon>Flavihumibacter</taxon>
    </lineage>
</organism>
<dbReference type="PROSITE" id="PS51257">
    <property type="entry name" value="PROKAR_LIPOPROTEIN"/>
    <property type="match status" value="1"/>
</dbReference>
<evidence type="ECO:0000313" key="4">
    <source>
        <dbReference type="Proteomes" id="UP000033121"/>
    </source>
</evidence>
<feature type="signal peptide" evidence="1">
    <location>
        <begin position="1"/>
        <end position="22"/>
    </location>
</feature>
<dbReference type="RefSeq" id="WP_046367530.1">
    <property type="nucleotide sequence ID" value="NZ_BBWV01000001.1"/>
</dbReference>
<evidence type="ECO:0000313" key="3">
    <source>
        <dbReference type="EMBL" id="GAO41717.1"/>
    </source>
</evidence>
<dbReference type="OrthoDB" id="799390at2"/>
<dbReference type="AlphaFoldDB" id="A0A0E9MVD0"/>
<dbReference type="Proteomes" id="UP000033121">
    <property type="component" value="Unassembled WGS sequence"/>
</dbReference>
<dbReference type="EMBL" id="BBWV01000001">
    <property type="protein sequence ID" value="GAO41717.1"/>
    <property type="molecule type" value="Genomic_DNA"/>
</dbReference>
<protein>
    <recommendedName>
        <fullName evidence="2">Lipocalin-like domain-containing protein</fullName>
    </recommendedName>
</protein>
<dbReference type="STRING" id="1220578.FPE01S_01_07310"/>
<dbReference type="Pfam" id="PF13648">
    <property type="entry name" value="Lipocalin_4"/>
    <property type="match status" value="1"/>
</dbReference>
<name>A0A0E9MVD0_9BACT</name>
<accession>A0A0E9MVD0</accession>
<evidence type="ECO:0000256" key="1">
    <source>
        <dbReference type="SAM" id="SignalP"/>
    </source>
</evidence>
<comment type="caution">
    <text evidence="3">The sequence shown here is derived from an EMBL/GenBank/DDBJ whole genome shotgun (WGS) entry which is preliminary data.</text>
</comment>
<sequence>MTKGFRQILLYSSLALTATGFASCSKDKDDPATSKTSLLTSKSWKIESVGIDINKDGVVDQTLPIDDCSLDNTVTFHTDGTGVYNEGANVCDGEDAGDQTFNWTFKENETVLSFSIPSLIDQDGQIRILNENTLEVYTVEDAGGGITVHQVLKLKH</sequence>
<keyword evidence="1" id="KW-0732">Signal</keyword>
<keyword evidence="4" id="KW-1185">Reference proteome</keyword>